<dbReference type="AlphaFoldDB" id="A0A3N4LML0"/>
<dbReference type="Proteomes" id="UP000267821">
    <property type="component" value="Unassembled WGS sequence"/>
</dbReference>
<gene>
    <name evidence="1" type="ORF">L211DRAFT_322444</name>
</gene>
<accession>A0A3N4LML0</accession>
<dbReference type="InParanoid" id="A0A3N4LML0"/>
<evidence type="ECO:0000313" key="1">
    <source>
        <dbReference type="EMBL" id="RPB22739.1"/>
    </source>
</evidence>
<sequence>MYLLRWMIISSMKNPSTLKSPSRNQLLMPPTEPTSRLKSKHGFLCGDRCSCICSLNPHRTQIPILCTVPYVPGSCSCQAHSNHGGQSLSLRSSGMNEFCIDCTYCTYGTVHPYIPALRQATCILYCKPPYTPTSPPSTRAAHKPLSIIQSTKAYLPSHMCRLPPAA</sequence>
<proteinExistence type="predicted"/>
<organism evidence="1 2">
    <name type="scientific">Terfezia boudieri ATCC MYA-4762</name>
    <dbReference type="NCBI Taxonomy" id="1051890"/>
    <lineage>
        <taxon>Eukaryota</taxon>
        <taxon>Fungi</taxon>
        <taxon>Dikarya</taxon>
        <taxon>Ascomycota</taxon>
        <taxon>Pezizomycotina</taxon>
        <taxon>Pezizomycetes</taxon>
        <taxon>Pezizales</taxon>
        <taxon>Pezizaceae</taxon>
        <taxon>Terfezia</taxon>
    </lineage>
</organism>
<evidence type="ECO:0000313" key="2">
    <source>
        <dbReference type="Proteomes" id="UP000267821"/>
    </source>
</evidence>
<reference evidence="1 2" key="1">
    <citation type="journal article" date="2018" name="Nat. Ecol. Evol.">
        <title>Pezizomycetes genomes reveal the molecular basis of ectomycorrhizal truffle lifestyle.</title>
        <authorList>
            <person name="Murat C."/>
            <person name="Payen T."/>
            <person name="Noel B."/>
            <person name="Kuo A."/>
            <person name="Morin E."/>
            <person name="Chen J."/>
            <person name="Kohler A."/>
            <person name="Krizsan K."/>
            <person name="Balestrini R."/>
            <person name="Da Silva C."/>
            <person name="Montanini B."/>
            <person name="Hainaut M."/>
            <person name="Levati E."/>
            <person name="Barry K.W."/>
            <person name="Belfiori B."/>
            <person name="Cichocki N."/>
            <person name="Clum A."/>
            <person name="Dockter R.B."/>
            <person name="Fauchery L."/>
            <person name="Guy J."/>
            <person name="Iotti M."/>
            <person name="Le Tacon F."/>
            <person name="Lindquist E.A."/>
            <person name="Lipzen A."/>
            <person name="Malagnac F."/>
            <person name="Mello A."/>
            <person name="Molinier V."/>
            <person name="Miyauchi S."/>
            <person name="Poulain J."/>
            <person name="Riccioni C."/>
            <person name="Rubini A."/>
            <person name="Sitrit Y."/>
            <person name="Splivallo R."/>
            <person name="Traeger S."/>
            <person name="Wang M."/>
            <person name="Zifcakova L."/>
            <person name="Wipf D."/>
            <person name="Zambonelli A."/>
            <person name="Paolocci F."/>
            <person name="Nowrousian M."/>
            <person name="Ottonello S."/>
            <person name="Baldrian P."/>
            <person name="Spatafora J.W."/>
            <person name="Henrissat B."/>
            <person name="Nagy L.G."/>
            <person name="Aury J.M."/>
            <person name="Wincker P."/>
            <person name="Grigoriev I.V."/>
            <person name="Bonfante P."/>
            <person name="Martin F.M."/>
        </authorList>
    </citation>
    <scope>NUCLEOTIDE SEQUENCE [LARGE SCALE GENOMIC DNA]</scope>
    <source>
        <strain evidence="1 2">ATCC MYA-4762</strain>
    </source>
</reference>
<protein>
    <submittedName>
        <fullName evidence="1">Uncharacterized protein</fullName>
    </submittedName>
</protein>
<dbReference type="EMBL" id="ML121550">
    <property type="protein sequence ID" value="RPB22739.1"/>
    <property type="molecule type" value="Genomic_DNA"/>
</dbReference>
<keyword evidence="2" id="KW-1185">Reference proteome</keyword>
<name>A0A3N4LML0_9PEZI</name>